<evidence type="ECO:0000259" key="4">
    <source>
        <dbReference type="Pfam" id="PF01515"/>
    </source>
</evidence>
<comment type="caution">
    <text evidence="5">The sequence shown here is derived from an EMBL/GenBank/DDBJ whole genome shotgun (WGS) entry which is preliminary data.</text>
</comment>
<dbReference type="EMBL" id="JBHSEF010000026">
    <property type="protein sequence ID" value="MFC4356187.1"/>
    <property type="molecule type" value="Genomic_DNA"/>
</dbReference>
<keyword evidence="6" id="KW-1185">Reference proteome</keyword>
<proteinExistence type="inferred from homology"/>
<dbReference type="SUPFAM" id="SSF53659">
    <property type="entry name" value="Isocitrate/Isopropylmalate dehydrogenase-like"/>
    <property type="match status" value="1"/>
</dbReference>
<organism evidence="5 6">
    <name type="scientific">Chryseomicrobium palamuruense</name>
    <dbReference type="NCBI Taxonomy" id="682973"/>
    <lineage>
        <taxon>Bacteria</taxon>
        <taxon>Bacillati</taxon>
        <taxon>Bacillota</taxon>
        <taxon>Bacilli</taxon>
        <taxon>Bacillales</taxon>
        <taxon>Caryophanaceae</taxon>
        <taxon>Chryseomicrobium</taxon>
    </lineage>
</organism>
<dbReference type="RefSeq" id="WP_378142732.1">
    <property type="nucleotide sequence ID" value="NZ_JBHSEF010000026.1"/>
</dbReference>
<keyword evidence="3" id="KW-0012">Acyltransferase</keyword>
<dbReference type="NCBIfam" id="NF006045">
    <property type="entry name" value="PRK08190.1"/>
    <property type="match status" value="1"/>
</dbReference>
<reference evidence="6" key="1">
    <citation type="journal article" date="2019" name="Int. J. Syst. Evol. Microbiol.">
        <title>The Global Catalogue of Microorganisms (GCM) 10K type strain sequencing project: providing services to taxonomists for standard genome sequencing and annotation.</title>
        <authorList>
            <consortium name="The Broad Institute Genomics Platform"/>
            <consortium name="The Broad Institute Genome Sequencing Center for Infectious Disease"/>
            <person name="Wu L."/>
            <person name="Ma J."/>
        </authorList>
    </citation>
    <scope>NUCLEOTIDE SEQUENCE [LARGE SCALE GENOMIC DNA]</scope>
    <source>
        <strain evidence="6">CCUG 50353</strain>
    </source>
</reference>
<evidence type="ECO:0000256" key="1">
    <source>
        <dbReference type="ARBA" id="ARBA00005656"/>
    </source>
</evidence>
<dbReference type="Gene3D" id="3.40.718.10">
    <property type="entry name" value="Isopropylmalate Dehydrogenase"/>
    <property type="match status" value="1"/>
</dbReference>
<gene>
    <name evidence="5" type="ORF">ACFO0S_14085</name>
</gene>
<feature type="domain" description="Phosphate acetyl/butaryl transferase" evidence="4">
    <location>
        <begin position="71"/>
        <end position="290"/>
    </location>
</feature>
<dbReference type="PIRSF" id="PIRSF000428">
    <property type="entry name" value="P_Ac_trans"/>
    <property type="match status" value="1"/>
</dbReference>
<accession>A0ABV8UZJ3</accession>
<comment type="similarity">
    <text evidence="1">Belongs to the phosphate acetyltransferase and butyryltransferase family.</text>
</comment>
<dbReference type="InterPro" id="IPR012147">
    <property type="entry name" value="P_Ac_Bu_trans"/>
</dbReference>
<dbReference type="Pfam" id="PF01515">
    <property type="entry name" value="PTA_PTB"/>
    <property type="match status" value="1"/>
</dbReference>
<dbReference type="PANTHER" id="PTHR43356:SF2">
    <property type="entry name" value="PHOSPHATE ACETYLTRANSFERASE"/>
    <property type="match status" value="1"/>
</dbReference>
<name>A0ABV8UZJ3_9BACL</name>
<dbReference type="InterPro" id="IPR050500">
    <property type="entry name" value="Phos_Acetyltrans/Butyryltrans"/>
</dbReference>
<evidence type="ECO:0000256" key="2">
    <source>
        <dbReference type="ARBA" id="ARBA00022679"/>
    </source>
</evidence>
<evidence type="ECO:0000313" key="6">
    <source>
        <dbReference type="Proteomes" id="UP001595733"/>
    </source>
</evidence>
<evidence type="ECO:0000256" key="3">
    <source>
        <dbReference type="ARBA" id="ARBA00023315"/>
    </source>
</evidence>
<protein>
    <submittedName>
        <fullName evidence="5">Bifunctional enoyl-CoA hydratase/phosphate acetyltransferase</fullName>
    </submittedName>
</protein>
<dbReference type="Proteomes" id="UP001595733">
    <property type="component" value="Unassembled WGS sequence"/>
</dbReference>
<dbReference type="PANTHER" id="PTHR43356">
    <property type="entry name" value="PHOSPHATE ACETYLTRANSFERASE"/>
    <property type="match status" value="1"/>
</dbReference>
<keyword evidence="2" id="KW-0808">Transferase</keyword>
<evidence type="ECO:0000313" key="5">
    <source>
        <dbReference type="EMBL" id="MFC4356187.1"/>
    </source>
</evidence>
<sequence>MKSFDQLMQPATSGTKKRVAVACAADPEVMEAVRLAAEANIADFILFDTEAHFDKLLVELPSVQVRYTDSAQDAVKQAVQAASSGEADALMKGHVDTATLLREVLRDENGLKTGATISHVAVFEFPEFDRLLFVTDAAMNIAPDLKQKVDIIKNAVGVARRIGIEMPVVAPLSAVEVVNQAMTSSTDAALLTMMNLRGQIQGCIIDGPLAFDNAISIDSAKAKGITSSTAGKADILVVPTIEAGNILYKSFMYFGRAKVGAVIEGAKVPIVLTSRADSAESKLYSIALAVRSY</sequence>
<dbReference type="InterPro" id="IPR002505">
    <property type="entry name" value="PTA_PTB"/>
</dbReference>